<dbReference type="SUPFAM" id="SSF55811">
    <property type="entry name" value="Nudix"/>
    <property type="match status" value="1"/>
</dbReference>
<keyword evidence="3" id="KW-1185">Reference proteome</keyword>
<accession>A0ABQ2CYW9</accession>
<comment type="caution">
    <text evidence="2">The sequence shown here is derived from an EMBL/GenBank/DDBJ whole genome shotgun (WGS) entry which is preliminary data.</text>
</comment>
<protein>
    <submittedName>
        <fullName evidence="2">DNA mismatch repair protein MutT</fullName>
    </submittedName>
</protein>
<name>A0ABQ2CYW9_9DEIO</name>
<dbReference type="InterPro" id="IPR000086">
    <property type="entry name" value="NUDIX_hydrolase_dom"/>
</dbReference>
<dbReference type="InterPro" id="IPR036390">
    <property type="entry name" value="WH_DNA-bd_sf"/>
</dbReference>
<proteinExistence type="predicted"/>
<sequence>MDVVAFAMHKGQLHILLVRRGLEPHSQSWALPGGFVQHEETLAAAALRELREETSVALSPNHLEQLYTFGNPGRDPRGRIVSVAHMAVLPHGTPAVHAGGSTVGAAWFVAHDPPPLAFDHADILSRAIRRLQTRLEYANLAFEFLPEHFTLPELQEVYEAILNQKLDKRNFRKRILSQGLLEPAGERRNGVGRPAQVYRRTKRVKYPGSAL</sequence>
<dbReference type="Gene3D" id="3.90.79.10">
    <property type="entry name" value="Nucleoside Triphosphate Pyrophosphohydrolase"/>
    <property type="match status" value="1"/>
</dbReference>
<reference evidence="3" key="1">
    <citation type="journal article" date="2019" name="Int. J. Syst. Evol. Microbiol.">
        <title>The Global Catalogue of Microorganisms (GCM) 10K type strain sequencing project: providing services to taxonomists for standard genome sequencing and annotation.</title>
        <authorList>
            <consortium name="The Broad Institute Genomics Platform"/>
            <consortium name="The Broad Institute Genome Sequencing Center for Infectious Disease"/>
            <person name="Wu L."/>
            <person name="Ma J."/>
        </authorList>
    </citation>
    <scope>NUCLEOTIDE SEQUENCE [LARGE SCALE GENOMIC DNA]</scope>
    <source>
        <strain evidence="3">JCM 14370</strain>
    </source>
</reference>
<dbReference type="CDD" id="cd18873">
    <property type="entry name" value="NUDIX_NadM_like"/>
    <property type="match status" value="1"/>
</dbReference>
<dbReference type="InterPro" id="IPR036388">
    <property type="entry name" value="WH-like_DNA-bd_sf"/>
</dbReference>
<dbReference type="PANTHER" id="PTHR43736:SF4">
    <property type="entry name" value="SLR1690 PROTEIN"/>
    <property type="match status" value="1"/>
</dbReference>
<gene>
    <name evidence="2" type="ORF">GCM10008938_20430</name>
</gene>
<evidence type="ECO:0000259" key="1">
    <source>
        <dbReference type="PROSITE" id="PS51462"/>
    </source>
</evidence>
<dbReference type="EMBL" id="BMOD01000006">
    <property type="protein sequence ID" value="GGJ34159.1"/>
    <property type="molecule type" value="Genomic_DNA"/>
</dbReference>
<dbReference type="Proteomes" id="UP000632222">
    <property type="component" value="Unassembled WGS sequence"/>
</dbReference>
<evidence type="ECO:0000313" key="2">
    <source>
        <dbReference type="EMBL" id="GGJ34159.1"/>
    </source>
</evidence>
<dbReference type="Gene3D" id="1.10.10.10">
    <property type="entry name" value="Winged helix-like DNA-binding domain superfamily/Winged helix DNA-binding domain"/>
    <property type="match status" value="1"/>
</dbReference>
<dbReference type="InterPro" id="IPR054105">
    <property type="entry name" value="WHD_NrtR"/>
</dbReference>
<dbReference type="Pfam" id="PF21906">
    <property type="entry name" value="WHD_NrtR"/>
    <property type="match status" value="1"/>
</dbReference>
<organism evidence="2 3">
    <name type="scientific">Deinococcus roseus</name>
    <dbReference type="NCBI Taxonomy" id="392414"/>
    <lineage>
        <taxon>Bacteria</taxon>
        <taxon>Thermotogati</taxon>
        <taxon>Deinococcota</taxon>
        <taxon>Deinococci</taxon>
        <taxon>Deinococcales</taxon>
        <taxon>Deinococcaceae</taxon>
        <taxon>Deinococcus</taxon>
    </lineage>
</organism>
<dbReference type="InterPro" id="IPR015797">
    <property type="entry name" value="NUDIX_hydrolase-like_dom_sf"/>
</dbReference>
<dbReference type="SUPFAM" id="SSF46785">
    <property type="entry name" value="Winged helix' DNA-binding domain"/>
    <property type="match status" value="1"/>
</dbReference>
<evidence type="ECO:0000313" key="3">
    <source>
        <dbReference type="Proteomes" id="UP000632222"/>
    </source>
</evidence>
<dbReference type="PROSITE" id="PS51462">
    <property type="entry name" value="NUDIX"/>
    <property type="match status" value="1"/>
</dbReference>
<dbReference type="Pfam" id="PF00293">
    <property type="entry name" value="NUDIX"/>
    <property type="match status" value="1"/>
</dbReference>
<dbReference type="PANTHER" id="PTHR43736">
    <property type="entry name" value="ADP-RIBOSE PYROPHOSPHATASE"/>
    <property type="match status" value="1"/>
</dbReference>
<feature type="domain" description="Nudix hydrolase" evidence="1">
    <location>
        <begin position="1"/>
        <end position="132"/>
    </location>
</feature>